<dbReference type="AlphaFoldDB" id="A0A0L0DQV0"/>
<feature type="transmembrane region" description="Helical" evidence="2">
    <location>
        <begin position="98"/>
        <end position="114"/>
    </location>
</feature>
<dbReference type="GeneID" id="25561272"/>
<keyword evidence="2" id="KW-0812">Transmembrane</keyword>
<accession>A0A0L0DQV0</accession>
<proteinExistence type="predicted"/>
<dbReference type="Proteomes" id="UP000054408">
    <property type="component" value="Unassembled WGS sequence"/>
</dbReference>
<evidence type="ECO:0000313" key="3">
    <source>
        <dbReference type="EMBL" id="KNC54674.1"/>
    </source>
</evidence>
<sequence>MAINVAYTYLTGEDATQTLLSVLSPILVTIGYVGVRSRSQITIMVWLCIQSCTLCCSIMALVALLAAIVSYASPVDSGSNSQDLTPTHDKSPDERTDAALGVAEIFIAIASFLLQSMACMMGLRLNGLLSAPATGTLTQATLTINWPAFAGGMAAASGGRHLSRYMTANADNDADDAAGVTPECAPLLALPPPAPITVYGPGSQLLGLADATWQQAADPLLIPDSRMGEYFAAKSASHAPATPDVAAASNDTGLVPALESEPFGDDDDDLVANTSRFDQI</sequence>
<keyword evidence="2" id="KW-1133">Transmembrane helix</keyword>
<name>A0A0L0DQV0_THETB</name>
<evidence type="ECO:0000256" key="2">
    <source>
        <dbReference type="SAM" id="Phobius"/>
    </source>
</evidence>
<feature type="region of interest" description="Disordered" evidence="1">
    <location>
        <begin position="242"/>
        <end position="280"/>
    </location>
</feature>
<evidence type="ECO:0000313" key="4">
    <source>
        <dbReference type="Proteomes" id="UP000054408"/>
    </source>
</evidence>
<feature type="transmembrane region" description="Helical" evidence="2">
    <location>
        <begin position="47"/>
        <end position="72"/>
    </location>
</feature>
<organism evidence="3 4">
    <name type="scientific">Thecamonas trahens ATCC 50062</name>
    <dbReference type="NCBI Taxonomy" id="461836"/>
    <lineage>
        <taxon>Eukaryota</taxon>
        <taxon>Apusozoa</taxon>
        <taxon>Apusomonadida</taxon>
        <taxon>Apusomonadidae</taxon>
        <taxon>Thecamonas</taxon>
    </lineage>
</organism>
<protein>
    <submittedName>
        <fullName evidence="3">Uncharacterized protein</fullName>
    </submittedName>
</protein>
<feature type="transmembrane region" description="Helical" evidence="2">
    <location>
        <begin position="15"/>
        <end position="35"/>
    </location>
</feature>
<reference evidence="3 4" key="1">
    <citation type="submission" date="2010-05" db="EMBL/GenBank/DDBJ databases">
        <title>The Genome Sequence of Thecamonas trahens ATCC 50062.</title>
        <authorList>
            <consortium name="The Broad Institute Genome Sequencing Platform"/>
            <person name="Russ C."/>
            <person name="Cuomo C."/>
            <person name="Shea T."/>
            <person name="Young S.K."/>
            <person name="Zeng Q."/>
            <person name="Koehrsen M."/>
            <person name="Haas B."/>
            <person name="Borodovsky M."/>
            <person name="Guigo R."/>
            <person name="Alvarado L."/>
            <person name="Berlin A."/>
            <person name="Bochicchio J."/>
            <person name="Borenstein D."/>
            <person name="Chapman S."/>
            <person name="Chen Z."/>
            <person name="Freedman E."/>
            <person name="Gellesch M."/>
            <person name="Goldberg J."/>
            <person name="Griggs A."/>
            <person name="Gujja S."/>
            <person name="Heilman E."/>
            <person name="Heiman D."/>
            <person name="Hepburn T."/>
            <person name="Howarth C."/>
            <person name="Jen D."/>
            <person name="Larson L."/>
            <person name="Mehta T."/>
            <person name="Park D."/>
            <person name="Pearson M."/>
            <person name="Roberts A."/>
            <person name="Saif S."/>
            <person name="Shenoy N."/>
            <person name="Sisk P."/>
            <person name="Stolte C."/>
            <person name="Sykes S."/>
            <person name="Thomson T."/>
            <person name="Walk T."/>
            <person name="White J."/>
            <person name="Yandava C."/>
            <person name="Burger G."/>
            <person name="Gray M.W."/>
            <person name="Holland P.W.H."/>
            <person name="King N."/>
            <person name="Lang F.B.F."/>
            <person name="Roger A.J."/>
            <person name="Ruiz-Trillo I."/>
            <person name="Lander E."/>
            <person name="Nusbaum C."/>
        </authorList>
    </citation>
    <scope>NUCLEOTIDE SEQUENCE [LARGE SCALE GENOMIC DNA]</scope>
    <source>
        <strain evidence="3 4">ATCC 50062</strain>
    </source>
</reference>
<dbReference type="EMBL" id="GL349438">
    <property type="protein sequence ID" value="KNC54674.1"/>
    <property type="molecule type" value="Genomic_DNA"/>
</dbReference>
<keyword evidence="2" id="KW-0472">Membrane</keyword>
<keyword evidence="4" id="KW-1185">Reference proteome</keyword>
<dbReference type="RefSeq" id="XP_013761576.1">
    <property type="nucleotide sequence ID" value="XM_013906122.1"/>
</dbReference>
<gene>
    <name evidence="3" type="ORF">AMSG_01525</name>
</gene>
<evidence type="ECO:0000256" key="1">
    <source>
        <dbReference type="SAM" id="MobiDB-lite"/>
    </source>
</evidence>